<dbReference type="Proteomes" id="UP000001070">
    <property type="component" value="Unassembled WGS sequence"/>
</dbReference>
<evidence type="ECO:0000256" key="1">
    <source>
        <dbReference type="SAM" id="MobiDB-lite"/>
    </source>
</evidence>
<sequence>MLDNRLSFRPHIEYVSQKAAKIQGSSARACGLILGHKAREASTVRESGSLYPVVRGTNLGNGSVQLKNDYERSCRLSDFRNSHGLGRSSRGPDRNGAS</sequence>
<reference evidence="2 3" key="1">
    <citation type="journal article" date="2007" name="Nature">
        <title>Evolution of genes and genomes on the Drosophila phylogeny.</title>
        <authorList>
            <consortium name="Drosophila 12 Genomes Consortium"/>
            <person name="Clark A.G."/>
            <person name="Eisen M.B."/>
            <person name="Smith D.R."/>
            <person name="Bergman C.M."/>
            <person name="Oliver B."/>
            <person name="Markow T.A."/>
            <person name="Kaufman T.C."/>
            <person name="Kellis M."/>
            <person name="Gelbart W."/>
            <person name="Iyer V.N."/>
            <person name="Pollard D.A."/>
            <person name="Sackton T.B."/>
            <person name="Larracuente A.M."/>
            <person name="Singh N.D."/>
            <person name="Abad J.P."/>
            <person name="Abt D.N."/>
            <person name="Adryan B."/>
            <person name="Aguade M."/>
            <person name="Akashi H."/>
            <person name="Anderson W.W."/>
            <person name="Aquadro C.F."/>
            <person name="Ardell D.H."/>
            <person name="Arguello R."/>
            <person name="Artieri C.G."/>
            <person name="Barbash D.A."/>
            <person name="Barker D."/>
            <person name="Barsanti P."/>
            <person name="Batterham P."/>
            <person name="Batzoglou S."/>
            <person name="Begun D."/>
            <person name="Bhutkar A."/>
            <person name="Blanco E."/>
            <person name="Bosak S.A."/>
            <person name="Bradley R.K."/>
            <person name="Brand A.D."/>
            <person name="Brent M.R."/>
            <person name="Brooks A.N."/>
            <person name="Brown R.H."/>
            <person name="Butlin R.K."/>
            <person name="Caggese C."/>
            <person name="Calvi B.R."/>
            <person name="Bernardo de Carvalho A."/>
            <person name="Caspi A."/>
            <person name="Castrezana S."/>
            <person name="Celniker S.E."/>
            <person name="Chang J.L."/>
            <person name="Chapple C."/>
            <person name="Chatterji S."/>
            <person name="Chinwalla A."/>
            <person name="Civetta A."/>
            <person name="Clifton S.W."/>
            <person name="Comeron J.M."/>
            <person name="Costello J.C."/>
            <person name="Coyne J.A."/>
            <person name="Daub J."/>
            <person name="David R.G."/>
            <person name="Delcher A.L."/>
            <person name="Delehaunty K."/>
            <person name="Do C.B."/>
            <person name="Ebling H."/>
            <person name="Edwards K."/>
            <person name="Eickbush T."/>
            <person name="Evans J.D."/>
            <person name="Filipski A."/>
            <person name="Findeiss S."/>
            <person name="Freyhult E."/>
            <person name="Fulton L."/>
            <person name="Fulton R."/>
            <person name="Garcia A.C."/>
            <person name="Gardiner A."/>
            <person name="Garfield D.A."/>
            <person name="Garvin B.E."/>
            <person name="Gibson G."/>
            <person name="Gilbert D."/>
            <person name="Gnerre S."/>
            <person name="Godfrey J."/>
            <person name="Good R."/>
            <person name="Gotea V."/>
            <person name="Gravely B."/>
            <person name="Greenberg A.J."/>
            <person name="Griffiths-Jones S."/>
            <person name="Gross S."/>
            <person name="Guigo R."/>
            <person name="Gustafson E.A."/>
            <person name="Haerty W."/>
            <person name="Hahn M.W."/>
            <person name="Halligan D.L."/>
            <person name="Halpern A.L."/>
            <person name="Halter G.M."/>
            <person name="Han M.V."/>
            <person name="Heger A."/>
            <person name="Hillier L."/>
            <person name="Hinrichs A.S."/>
            <person name="Holmes I."/>
            <person name="Hoskins R.A."/>
            <person name="Hubisz M.J."/>
            <person name="Hultmark D."/>
            <person name="Huntley M.A."/>
            <person name="Jaffe D.B."/>
            <person name="Jagadeeshan S."/>
            <person name="Jeck W.R."/>
            <person name="Johnson J."/>
            <person name="Jones C.D."/>
            <person name="Jordan W.C."/>
            <person name="Karpen G.H."/>
            <person name="Kataoka E."/>
            <person name="Keightley P.D."/>
            <person name="Kheradpour P."/>
            <person name="Kirkness E.F."/>
            <person name="Koerich L.B."/>
            <person name="Kristiansen K."/>
            <person name="Kudrna D."/>
            <person name="Kulathinal R.J."/>
            <person name="Kumar S."/>
            <person name="Kwok R."/>
            <person name="Lander E."/>
            <person name="Langley C.H."/>
            <person name="Lapoint R."/>
            <person name="Lazzaro B.P."/>
            <person name="Lee S.J."/>
            <person name="Levesque L."/>
            <person name="Li R."/>
            <person name="Lin C.F."/>
            <person name="Lin M.F."/>
            <person name="Lindblad-Toh K."/>
            <person name="Llopart A."/>
            <person name="Long M."/>
            <person name="Low L."/>
            <person name="Lozovsky E."/>
            <person name="Lu J."/>
            <person name="Luo M."/>
            <person name="Machado C.A."/>
            <person name="Makalowski W."/>
            <person name="Marzo M."/>
            <person name="Matsuda M."/>
            <person name="Matzkin L."/>
            <person name="McAllister B."/>
            <person name="McBride C.S."/>
            <person name="McKernan B."/>
            <person name="McKernan K."/>
            <person name="Mendez-Lago M."/>
            <person name="Minx P."/>
            <person name="Mollenhauer M.U."/>
            <person name="Montooth K."/>
            <person name="Mount S.M."/>
            <person name="Mu X."/>
            <person name="Myers E."/>
            <person name="Negre B."/>
            <person name="Newfeld S."/>
            <person name="Nielsen R."/>
            <person name="Noor M.A."/>
            <person name="O'Grady P."/>
            <person name="Pachter L."/>
            <person name="Papaceit M."/>
            <person name="Parisi M.J."/>
            <person name="Parisi M."/>
            <person name="Parts L."/>
            <person name="Pedersen J.S."/>
            <person name="Pesole G."/>
            <person name="Phillippy A.M."/>
            <person name="Ponting C.P."/>
            <person name="Pop M."/>
            <person name="Porcelli D."/>
            <person name="Powell J.R."/>
            <person name="Prohaska S."/>
            <person name="Pruitt K."/>
            <person name="Puig M."/>
            <person name="Quesneville H."/>
            <person name="Ram K.R."/>
            <person name="Rand D."/>
            <person name="Rasmussen M.D."/>
            <person name="Reed L.K."/>
            <person name="Reenan R."/>
            <person name="Reily A."/>
            <person name="Remington K.A."/>
            <person name="Rieger T.T."/>
            <person name="Ritchie M.G."/>
            <person name="Robin C."/>
            <person name="Rogers Y.H."/>
            <person name="Rohde C."/>
            <person name="Rozas J."/>
            <person name="Rubenfield M.J."/>
            <person name="Ruiz A."/>
            <person name="Russo S."/>
            <person name="Salzberg S.L."/>
            <person name="Sanchez-Gracia A."/>
            <person name="Saranga D.J."/>
            <person name="Sato H."/>
            <person name="Schaeffer S.W."/>
            <person name="Schatz M.C."/>
            <person name="Schlenke T."/>
            <person name="Schwartz R."/>
            <person name="Segarra C."/>
            <person name="Singh R.S."/>
            <person name="Sirot L."/>
            <person name="Sirota M."/>
            <person name="Sisneros N.B."/>
            <person name="Smith C.D."/>
            <person name="Smith T.F."/>
            <person name="Spieth J."/>
            <person name="Stage D.E."/>
            <person name="Stark A."/>
            <person name="Stephan W."/>
            <person name="Strausberg R.L."/>
            <person name="Strempel S."/>
            <person name="Sturgill D."/>
            <person name="Sutton G."/>
            <person name="Sutton G.G."/>
            <person name="Tao W."/>
            <person name="Teichmann S."/>
            <person name="Tobari Y.N."/>
            <person name="Tomimura Y."/>
            <person name="Tsolas J.M."/>
            <person name="Valente V.L."/>
            <person name="Venter E."/>
            <person name="Venter J.C."/>
            <person name="Vicario S."/>
            <person name="Vieira F.G."/>
            <person name="Vilella A.J."/>
            <person name="Villasante A."/>
            <person name="Walenz B."/>
            <person name="Wang J."/>
            <person name="Wasserman M."/>
            <person name="Watts T."/>
            <person name="Wilson D."/>
            <person name="Wilson R.K."/>
            <person name="Wing R.A."/>
            <person name="Wolfner M.F."/>
            <person name="Wong A."/>
            <person name="Wong G.K."/>
            <person name="Wu C.I."/>
            <person name="Wu G."/>
            <person name="Yamamoto D."/>
            <person name="Yang H.P."/>
            <person name="Yang S.P."/>
            <person name="Yorke J.A."/>
            <person name="Yoshida K."/>
            <person name="Zdobnov E."/>
            <person name="Zhang P."/>
            <person name="Zhang Y."/>
            <person name="Zimin A.V."/>
            <person name="Baldwin J."/>
            <person name="Abdouelleil A."/>
            <person name="Abdulkadir J."/>
            <person name="Abebe A."/>
            <person name="Abera B."/>
            <person name="Abreu J."/>
            <person name="Acer S.C."/>
            <person name="Aftuck L."/>
            <person name="Alexander A."/>
            <person name="An P."/>
            <person name="Anderson E."/>
            <person name="Anderson S."/>
            <person name="Arachi H."/>
            <person name="Azer M."/>
            <person name="Bachantsang P."/>
            <person name="Barry A."/>
            <person name="Bayul T."/>
            <person name="Berlin A."/>
            <person name="Bessette D."/>
            <person name="Bloom T."/>
            <person name="Blye J."/>
            <person name="Boguslavskiy L."/>
            <person name="Bonnet C."/>
            <person name="Boukhgalter B."/>
            <person name="Bourzgui I."/>
            <person name="Brown A."/>
            <person name="Cahill P."/>
            <person name="Channer S."/>
            <person name="Cheshatsang Y."/>
            <person name="Chuda L."/>
            <person name="Citroen M."/>
            <person name="Collymore A."/>
            <person name="Cooke P."/>
            <person name="Costello M."/>
            <person name="D'Aco K."/>
            <person name="Daza R."/>
            <person name="De Haan G."/>
            <person name="DeGray S."/>
            <person name="DeMaso C."/>
            <person name="Dhargay N."/>
            <person name="Dooley K."/>
            <person name="Dooley E."/>
            <person name="Doricent M."/>
            <person name="Dorje P."/>
            <person name="Dorjee K."/>
            <person name="Dupes A."/>
            <person name="Elong R."/>
            <person name="Falk J."/>
            <person name="Farina A."/>
            <person name="Faro S."/>
            <person name="Ferguson D."/>
            <person name="Fisher S."/>
            <person name="Foley C.D."/>
            <person name="Franke A."/>
            <person name="Friedrich D."/>
            <person name="Gadbois L."/>
            <person name="Gearin G."/>
            <person name="Gearin C.R."/>
            <person name="Giannoukos G."/>
            <person name="Goode T."/>
            <person name="Graham J."/>
            <person name="Grandbois E."/>
            <person name="Grewal S."/>
            <person name="Gyaltsen K."/>
            <person name="Hafez N."/>
            <person name="Hagos B."/>
            <person name="Hall J."/>
            <person name="Henson C."/>
            <person name="Hollinger A."/>
            <person name="Honan T."/>
            <person name="Huard M.D."/>
            <person name="Hughes L."/>
            <person name="Hurhula B."/>
            <person name="Husby M.E."/>
            <person name="Kamat A."/>
            <person name="Kanga B."/>
            <person name="Kashin S."/>
            <person name="Khazanovich D."/>
            <person name="Kisner P."/>
            <person name="Lance K."/>
            <person name="Lara M."/>
            <person name="Lee W."/>
            <person name="Lennon N."/>
            <person name="Letendre F."/>
            <person name="LeVine R."/>
            <person name="Lipovsky A."/>
            <person name="Liu X."/>
            <person name="Liu J."/>
            <person name="Liu S."/>
            <person name="Lokyitsang T."/>
            <person name="Lokyitsang Y."/>
            <person name="Lubonja R."/>
            <person name="Lui A."/>
            <person name="MacDonald P."/>
            <person name="Magnisalis V."/>
            <person name="Maru K."/>
            <person name="Matthews C."/>
            <person name="McCusker W."/>
            <person name="McDonough S."/>
            <person name="Mehta T."/>
            <person name="Meldrim J."/>
            <person name="Meneus L."/>
            <person name="Mihai O."/>
            <person name="Mihalev A."/>
            <person name="Mihova T."/>
            <person name="Mittelman R."/>
            <person name="Mlenga V."/>
            <person name="Montmayeur A."/>
            <person name="Mulrain L."/>
            <person name="Navidi A."/>
            <person name="Naylor J."/>
            <person name="Negash T."/>
            <person name="Nguyen T."/>
            <person name="Nguyen N."/>
            <person name="Nicol R."/>
            <person name="Norbu C."/>
            <person name="Norbu N."/>
            <person name="Novod N."/>
            <person name="O'Neill B."/>
            <person name="Osman S."/>
            <person name="Markiewicz E."/>
            <person name="Oyono O.L."/>
            <person name="Patti C."/>
            <person name="Phunkhang P."/>
            <person name="Pierre F."/>
            <person name="Priest M."/>
            <person name="Raghuraman S."/>
            <person name="Rege F."/>
            <person name="Reyes R."/>
            <person name="Rise C."/>
            <person name="Rogov P."/>
            <person name="Ross K."/>
            <person name="Ryan E."/>
            <person name="Settipalli S."/>
            <person name="Shea T."/>
            <person name="Sherpa N."/>
            <person name="Shi L."/>
            <person name="Shih D."/>
            <person name="Sparrow T."/>
            <person name="Spaulding J."/>
            <person name="Stalker J."/>
            <person name="Stange-Thomann N."/>
            <person name="Stavropoulos S."/>
            <person name="Stone C."/>
            <person name="Strader C."/>
            <person name="Tesfaye S."/>
            <person name="Thomson T."/>
            <person name="Thoulutsang Y."/>
            <person name="Thoulutsang D."/>
            <person name="Topham K."/>
            <person name="Topping I."/>
            <person name="Tsamla T."/>
            <person name="Vassiliev H."/>
            <person name="Vo A."/>
            <person name="Wangchuk T."/>
            <person name="Wangdi T."/>
            <person name="Weiand M."/>
            <person name="Wilkinson J."/>
            <person name="Wilson A."/>
            <person name="Yadav S."/>
            <person name="Young G."/>
            <person name="Yu Q."/>
            <person name="Zembek L."/>
            <person name="Zhong D."/>
            <person name="Zimmer A."/>
            <person name="Zwirko Z."/>
            <person name="Jaffe D.B."/>
            <person name="Alvarez P."/>
            <person name="Brockman W."/>
            <person name="Butler J."/>
            <person name="Chin C."/>
            <person name="Gnerre S."/>
            <person name="Grabherr M."/>
            <person name="Kleber M."/>
            <person name="Mauceli E."/>
            <person name="MacCallum I."/>
        </authorList>
    </citation>
    <scope>NUCLEOTIDE SEQUENCE [LARGE SCALE GENOMIC DNA]</scope>
    <source>
        <strain evidence="3">Tucson 15287-2541.00</strain>
    </source>
</reference>
<gene>
    <name evidence="2" type="primary">Dgri\GH12622</name>
    <name evidence="2" type="ORF">Dgri_GH12622</name>
</gene>
<evidence type="ECO:0000313" key="3">
    <source>
        <dbReference type="Proteomes" id="UP000001070"/>
    </source>
</evidence>
<dbReference type="HOGENOM" id="CLU_2335797_0_0_1"/>
<dbReference type="EMBL" id="CH916370">
    <property type="protein sequence ID" value="EDW00010.1"/>
    <property type="molecule type" value="Genomic_DNA"/>
</dbReference>
<proteinExistence type="predicted"/>
<name>B4JKA7_DROGR</name>
<evidence type="ECO:0000313" key="2">
    <source>
        <dbReference type="EMBL" id="EDW00010.1"/>
    </source>
</evidence>
<accession>B4JKA7</accession>
<keyword evidence="3" id="KW-1185">Reference proteome</keyword>
<protein>
    <submittedName>
        <fullName evidence="2">GH12622</fullName>
    </submittedName>
</protein>
<feature type="region of interest" description="Disordered" evidence="1">
    <location>
        <begin position="79"/>
        <end position="98"/>
    </location>
</feature>
<dbReference type="InParanoid" id="B4JKA7"/>
<organism evidence="3">
    <name type="scientific">Drosophila grimshawi</name>
    <name type="common">Hawaiian fruit fly</name>
    <name type="synonym">Idiomyia grimshawi</name>
    <dbReference type="NCBI Taxonomy" id="7222"/>
    <lineage>
        <taxon>Eukaryota</taxon>
        <taxon>Metazoa</taxon>
        <taxon>Ecdysozoa</taxon>
        <taxon>Arthropoda</taxon>
        <taxon>Hexapoda</taxon>
        <taxon>Insecta</taxon>
        <taxon>Pterygota</taxon>
        <taxon>Neoptera</taxon>
        <taxon>Endopterygota</taxon>
        <taxon>Diptera</taxon>
        <taxon>Brachycera</taxon>
        <taxon>Muscomorpha</taxon>
        <taxon>Ephydroidea</taxon>
        <taxon>Drosophilidae</taxon>
        <taxon>Drosophila</taxon>
        <taxon>Hawaiian Drosophila</taxon>
    </lineage>
</organism>
<dbReference type="AlphaFoldDB" id="B4JKA7"/>